<sequence>MTIAFLRTPLVSTLPVGVRTQIGDAMQLLGKALPCHVTSVAGPLITVAFDLAPSVWTLPQITVPLFGPEYVRYPIQPKDKGYVIPVACPVGFSSGQASSYPDMSQPGNLEALYFQPIGNAKWQAVDGQSVVIYGPNGVTIRDTNSGAVIVLHPNEITVTIGACVTTITGSTITMNAPTSITLQAPNIVLDGNLTQGTSGAGYPATLQGPVTVVNDVTAAGTSVHTHKHSGVTTGGGDTGAPV</sequence>
<evidence type="ECO:0000313" key="2">
    <source>
        <dbReference type="EMBL" id="SAL55638.1"/>
    </source>
</evidence>
<name>A0A158IGD4_9BURK</name>
<accession>A0A158IGD4</accession>
<dbReference type="Proteomes" id="UP000054683">
    <property type="component" value="Unassembled WGS sequence"/>
</dbReference>
<evidence type="ECO:0000313" key="3">
    <source>
        <dbReference type="Proteomes" id="UP000054683"/>
    </source>
</evidence>
<evidence type="ECO:0000256" key="1">
    <source>
        <dbReference type="SAM" id="MobiDB-lite"/>
    </source>
</evidence>
<dbReference type="EMBL" id="FCOK02000050">
    <property type="protein sequence ID" value="SAL55638.1"/>
    <property type="molecule type" value="Genomic_DNA"/>
</dbReference>
<dbReference type="OrthoDB" id="6477802at2"/>
<protein>
    <recommendedName>
        <fullName evidence="4">Phage baseplate assembly protein V</fullName>
    </recommendedName>
</protein>
<gene>
    <name evidence="2" type="ORF">AWB69_05976</name>
</gene>
<reference evidence="2 3" key="1">
    <citation type="submission" date="2016-01" db="EMBL/GenBank/DDBJ databases">
        <authorList>
            <person name="Oliw E.H."/>
        </authorList>
    </citation>
    <scope>NUCLEOTIDE SEQUENCE [LARGE SCALE GENOMIC DNA]</scope>
    <source>
        <strain evidence="2">LMG 27134</strain>
    </source>
</reference>
<feature type="region of interest" description="Disordered" evidence="1">
    <location>
        <begin position="223"/>
        <end position="242"/>
    </location>
</feature>
<evidence type="ECO:0008006" key="4">
    <source>
        <dbReference type="Google" id="ProtNLM"/>
    </source>
</evidence>
<proteinExistence type="predicted"/>
<organism evidence="2 3">
    <name type="scientific">Caballeronia udeis</name>
    <dbReference type="NCBI Taxonomy" id="1232866"/>
    <lineage>
        <taxon>Bacteria</taxon>
        <taxon>Pseudomonadati</taxon>
        <taxon>Pseudomonadota</taxon>
        <taxon>Betaproteobacteria</taxon>
        <taxon>Burkholderiales</taxon>
        <taxon>Burkholderiaceae</taxon>
        <taxon>Caballeronia</taxon>
    </lineage>
</organism>
<dbReference type="RefSeq" id="WP_062090290.1">
    <property type="nucleotide sequence ID" value="NZ_FCOK02000050.1"/>
</dbReference>
<dbReference type="AlphaFoldDB" id="A0A158IGD4"/>
<feature type="compositionally biased region" description="Gly residues" evidence="1">
    <location>
        <begin position="232"/>
        <end position="242"/>
    </location>
</feature>